<organism evidence="2">
    <name type="scientific">Methyloraptor flagellatus</name>
    <dbReference type="NCBI Taxonomy" id="3162530"/>
    <lineage>
        <taxon>Bacteria</taxon>
        <taxon>Pseudomonadati</taxon>
        <taxon>Pseudomonadota</taxon>
        <taxon>Alphaproteobacteria</taxon>
        <taxon>Hyphomicrobiales</taxon>
        <taxon>Ancalomicrobiaceae</taxon>
        <taxon>Methyloraptor</taxon>
    </lineage>
</organism>
<protein>
    <submittedName>
        <fullName evidence="2">Uncharacterized protein</fullName>
    </submittedName>
</protein>
<sequence>MAVAAGLVDIDVVVGVLDGRDPPAAAGQFGDQTLDQCGLAGVLPADDTEQAVLRRHAERSETGRWAPGGSEQTRVTRCDPGWRRA</sequence>
<feature type="compositionally biased region" description="Basic and acidic residues" evidence="1">
    <location>
        <begin position="74"/>
        <end position="85"/>
    </location>
</feature>
<reference evidence="2" key="1">
    <citation type="submission" date="2024-06" db="EMBL/GenBank/DDBJ databases">
        <title>Methylostella associata gen. nov., sp. nov., a novel Ancalomicrobiaceae-affiliated facultatively methylotrophic bacteria that feed on methanotrophs of the genus Methylococcus.</title>
        <authorList>
            <person name="Saltykova V."/>
            <person name="Danilova O.V."/>
            <person name="Oshkin I.Y."/>
            <person name="Belova S.E."/>
            <person name="Pimenov N.V."/>
            <person name="Dedysh S.N."/>
        </authorList>
    </citation>
    <scope>NUCLEOTIDE SEQUENCE</scope>
    <source>
        <strain evidence="2">S20</strain>
    </source>
</reference>
<dbReference type="EMBL" id="CP158568">
    <property type="protein sequence ID" value="XBY47001.1"/>
    <property type="molecule type" value="Genomic_DNA"/>
</dbReference>
<accession>A0AAU7XJS3</accession>
<gene>
    <name evidence="2" type="ORF">ABS361_11975</name>
</gene>
<feature type="region of interest" description="Disordered" evidence="1">
    <location>
        <begin position="57"/>
        <end position="85"/>
    </location>
</feature>
<proteinExistence type="predicted"/>
<evidence type="ECO:0000313" key="2">
    <source>
        <dbReference type="EMBL" id="XBY47001.1"/>
    </source>
</evidence>
<dbReference type="AlphaFoldDB" id="A0AAU7XJS3"/>
<name>A0AAU7XJS3_9HYPH</name>
<dbReference type="RefSeq" id="WP_407052087.1">
    <property type="nucleotide sequence ID" value="NZ_CP158568.1"/>
</dbReference>
<evidence type="ECO:0000256" key="1">
    <source>
        <dbReference type="SAM" id="MobiDB-lite"/>
    </source>
</evidence>
<dbReference type="KEGG" id="mflg:ABS361_11975"/>